<comment type="catalytic activity">
    <reaction evidence="5 7">
        <text>AMP + ATP = 2 ADP</text>
        <dbReference type="Rhea" id="RHEA:12973"/>
        <dbReference type="ChEBI" id="CHEBI:30616"/>
        <dbReference type="ChEBI" id="CHEBI:456215"/>
        <dbReference type="ChEBI" id="CHEBI:456216"/>
        <dbReference type="EC" id="2.7.4.3"/>
    </reaction>
</comment>
<feature type="binding site" evidence="5">
    <location>
        <begin position="85"/>
        <end position="88"/>
    </location>
    <ligand>
        <name>AMP</name>
        <dbReference type="ChEBI" id="CHEBI:456215"/>
    </ligand>
</feature>
<sequence>MRLIFLGPPGAGKGTQAKRLTDKYGIPQLSTGDMLRAAVNDGSEIGKRAKEVMDAGGLVSDDIVNQIVSERIEQPDCEKGFILDGYPRTVPQAKVLGENLRAKNLVLDAVIELKVDEEALVRRIENRVAETVAAGGTVRSDDNPESFRKRLSEYREKTAPLSKHYEEQGELVVLDGMAHVDQVTTAIEAVLEKAPGAEASVAR</sequence>
<protein>
    <recommendedName>
        <fullName evidence="5 7">Adenylate kinase</fullName>
        <shortName evidence="5">AK</shortName>
        <ecNumber evidence="5 7">2.7.4.3</ecNumber>
    </recommendedName>
    <alternativeName>
        <fullName evidence="5">ATP-AMP transphosphorylase</fullName>
    </alternativeName>
    <alternativeName>
        <fullName evidence="5">ATP:AMP phosphotransferase</fullName>
    </alternativeName>
    <alternativeName>
        <fullName evidence="5">Adenylate monophosphate kinase</fullName>
    </alternativeName>
</protein>
<dbReference type="PANTHER" id="PTHR23359">
    <property type="entry name" value="NUCLEOTIDE KINASE"/>
    <property type="match status" value="1"/>
</dbReference>
<feature type="binding site" evidence="5">
    <location>
        <position position="150"/>
    </location>
    <ligand>
        <name>AMP</name>
        <dbReference type="ChEBI" id="CHEBI:456215"/>
    </ligand>
</feature>
<evidence type="ECO:0000313" key="9">
    <source>
        <dbReference type="Proteomes" id="UP000070498"/>
    </source>
</evidence>
<dbReference type="InterPro" id="IPR006259">
    <property type="entry name" value="Adenyl_kin_sub"/>
</dbReference>
<comment type="similarity">
    <text evidence="5 6">Belongs to the adenylate kinase family.</text>
</comment>
<feature type="binding site" evidence="5">
    <location>
        <position position="31"/>
    </location>
    <ligand>
        <name>AMP</name>
        <dbReference type="ChEBI" id="CHEBI:456215"/>
    </ligand>
</feature>
<proteinExistence type="inferred from homology"/>
<dbReference type="RefSeq" id="WP_067643677.1">
    <property type="nucleotide sequence ID" value="NZ_KQ961023.1"/>
</dbReference>
<dbReference type="NCBIfam" id="NF011104">
    <property type="entry name" value="PRK14531.1"/>
    <property type="match status" value="1"/>
</dbReference>
<dbReference type="InterPro" id="IPR033690">
    <property type="entry name" value="Adenylat_kinase_CS"/>
</dbReference>
<evidence type="ECO:0000256" key="5">
    <source>
        <dbReference type="HAMAP-Rule" id="MF_00235"/>
    </source>
</evidence>
<evidence type="ECO:0000256" key="4">
    <source>
        <dbReference type="ARBA" id="ARBA00022777"/>
    </source>
</evidence>
<keyword evidence="2 5" id="KW-0545">Nucleotide biosynthesis</keyword>
<dbReference type="PROSITE" id="PS00113">
    <property type="entry name" value="ADENYLATE_KINASE"/>
    <property type="match status" value="1"/>
</dbReference>
<dbReference type="NCBIfam" id="NF011105">
    <property type="entry name" value="PRK14532.1"/>
    <property type="match status" value="1"/>
</dbReference>
<feature type="binding site" evidence="5">
    <location>
        <begin position="10"/>
        <end position="15"/>
    </location>
    <ligand>
        <name>ATP</name>
        <dbReference type="ChEBI" id="CHEBI:30616"/>
    </ligand>
</feature>
<dbReference type="NCBIfam" id="NF011100">
    <property type="entry name" value="PRK14527.1"/>
    <property type="match status" value="1"/>
</dbReference>
<dbReference type="NCBIfam" id="TIGR01351">
    <property type="entry name" value="adk"/>
    <property type="match status" value="1"/>
</dbReference>
<dbReference type="Pfam" id="PF00406">
    <property type="entry name" value="ADK"/>
    <property type="match status" value="1"/>
</dbReference>
<comment type="pathway">
    <text evidence="5">Purine metabolism; AMP biosynthesis via salvage pathway; AMP from ADP: step 1/1.</text>
</comment>
<dbReference type="UniPathway" id="UPA00588">
    <property type="reaction ID" value="UER00649"/>
</dbReference>
<dbReference type="InterPro" id="IPR027417">
    <property type="entry name" value="P-loop_NTPase"/>
</dbReference>
<dbReference type="OrthoDB" id="9805030at2"/>
<keyword evidence="1 5" id="KW-0808">Transferase</keyword>
<evidence type="ECO:0000256" key="3">
    <source>
        <dbReference type="ARBA" id="ARBA00022741"/>
    </source>
</evidence>
<dbReference type="HAMAP" id="MF_00235">
    <property type="entry name" value="Adenylate_kinase_Adk"/>
    <property type="match status" value="1"/>
</dbReference>
<feature type="region of interest" description="NMP" evidence="5">
    <location>
        <begin position="30"/>
        <end position="59"/>
    </location>
</feature>
<comment type="caution">
    <text evidence="8">The sequence shown here is derived from an EMBL/GenBank/DDBJ whole genome shotgun (WGS) entry which is preliminary data.</text>
</comment>
<dbReference type="InterPro" id="IPR000850">
    <property type="entry name" value="Adenylat/UMP-CMP_kin"/>
</dbReference>
<gene>
    <name evidence="5" type="primary">adk</name>
    <name evidence="8" type="ORF">ATO67_02265</name>
</gene>
<comment type="caution">
    <text evidence="5">Lacks conserved residue(s) required for the propagation of feature annotation.</text>
</comment>
<keyword evidence="4 5" id="KW-0418">Kinase</keyword>
<comment type="subcellular location">
    <subcellularLocation>
        <location evidence="5 7">Cytoplasm</location>
    </subcellularLocation>
</comment>
<name>A0A135P5Z2_9HYPH</name>
<dbReference type="GO" id="GO:0044209">
    <property type="term" value="P:AMP salvage"/>
    <property type="evidence" value="ECO:0007669"/>
    <property type="project" value="UniProtKB-UniRule"/>
</dbReference>
<evidence type="ECO:0000256" key="1">
    <source>
        <dbReference type="ARBA" id="ARBA00022679"/>
    </source>
</evidence>
<evidence type="ECO:0000256" key="2">
    <source>
        <dbReference type="ARBA" id="ARBA00022727"/>
    </source>
</evidence>
<keyword evidence="3 5" id="KW-0547">Nucleotide-binding</keyword>
<dbReference type="AlphaFoldDB" id="A0A135P5Z2"/>
<feature type="binding site" evidence="5">
    <location>
        <begin position="57"/>
        <end position="59"/>
    </location>
    <ligand>
        <name>AMP</name>
        <dbReference type="ChEBI" id="CHEBI:456215"/>
    </ligand>
</feature>
<keyword evidence="5" id="KW-0963">Cytoplasm</keyword>
<dbReference type="GO" id="GO:0005737">
    <property type="term" value="C:cytoplasm"/>
    <property type="evidence" value="ECO:0007669"/>
    <property type="project" value="UniProtKB-SubCell"/>
</dbReference>
<dbReference type="Proteomes" id="UP000070498">
    <property type="component" value="Unassembled WGS sequence"/>
</dbReference>
<dbReference type="EC" id="2.7.4.3" evidence="5 7"/>
<feature type="binding site" evidence="5">
    <location>
        <position position="178"/>
    </location>
    <ligand>
        <name>ATP</name>
        <dbReference type="ChEBI" id="CHEBI:30616"/>
    </ligand>
</feature>
<accession>A0A135P5Z2</accession>
<organism evidence="8 9">
    <name type="scientific">Agrobacterium bohemicum</name>
    <dbReference type="NCBI Taxonomy" id="2052828"/>
    <lineage>
        <taxon>Bacteria</taxon>
        <taxon>Pseudomonadati</taxon>
        <taxon>Pseudomonadota</taxon>
        <taxon>Alphaproteobacteria</taxon>
        <taxon>Hyphomicrobiales</taxon>
        <taxon>Rhizobiaceae</taxon>
        <taxon>Rhizobium/Agrobacterium group</taxon>
        <taxon>Agrobacterium</taxon>
    </lineage>
</organism>
<evidence type="ECO:0000256" key="6">
    <source>
        <dbReference type="RuleBase" id="RU003330"/>
    </source>
</evidence>
<dbReference type="PRINTS" id="PR00094">
    <property type="entry name" value="ADENYLTKNASE"/>
</dbReference>
<comment type="domain">
    <text evidence="5">Consists of three domains, a large central CORE domain and two small peripheral domains, NMPbind and LID, which undergo movements during catalysis. The LID domain closes over the site of phosphoryl transfer upon ATP binding. Assembling and dissambling the active center during each catalytic cycle provides an effective means to prevent ATP hydrolysis.</text>
</comment>
<dbReference type="Gene3D" id="3.40.50.300">
    <property type="entry name" value="P-loop containing nucleotide triphosphate hydrolases"/>
    <property type="match status" value="1"/>
</dbReference>
<feature type="binding site" evidence="5">
    <location>
        <position position="36"/>
    </location>
    <ligand>
        <name>AMP</name>
        <dbReference type="ChEBI" id="CHEBI:456215"/>
    </ligand>
</feature>
<dbReference type="STRING" id="2052828.ATO67_02265"/>
<keyword evidence="5 7" id="KW-0067">ATP-binding</keyword>
<feature type="binding site" evidence="5">
    <location>
        <position position="127"/>
    </location>
    <ligand>
        <name>ATP</name>
        <dbReference type="ChEBI" id="CHEBI:30616"/>
    </ligand>
</feature>
<dbReference type="GO" id="GO:0004017">
    <property type="term" value="F:AMP kinase activity"/>
    <property type="evidence" value="ECO:0007669"/>
    <property type="project" value="UniProtKB-UniRule"/>
</dbReference>
<dbReference type="CDD" id="cd01428">
    <property type="entry name" value="ADK"/>
    <property type="match status" value="1"/>
</dbReference>
<feature type="binding site" evidence="5">
    <location>
        <position position="92"/>
    </location>
    <ligand>
        <name>AMP</name>
        <dbReference type="ChEBI" id="CHEBI:456215"/>
    </ligand>
</feature>
<comment type="subunit">
    <text evidence="5 7">Monomer.</text>
</comment>
<comment type="function">
    <text evidence="5">Catalyzes the reversible transfer of the terminal phosphate group between ATP and AMP. Plays an important role in cellular energy homeostasis and in adenine nucleotide metabolism.</text>
</comment>
<feature type="binding site" evidence="5">
    <location>
        <position position="139"/>
    </location>
    <ligand>
        <name>AMP</name>
        <dbReference type="ChEBI" id="CHEBI:456215"/>
    </ligand>
</feature>
<keyword evidence="9" id="KW-1185">Reference proteome</keyword>
<evidence type="ECO:0000313" key="8">
    <source>
        <dbReference type="EMBL" id="KXG86849.1"/>
    </source>
</evidence>
<evidence type="ECO:0000256" key="7">
    <source>
        <dbReference type="RuleBase" id="RU003331"/>
    </source>
</evidence>
<dbReference type="NCBIfam" id="NF001381">
    <property type="entry name" value="PRK00279.1-3"/>
    <property type="match status" value="1"/>
</dbReference>
<dbReference type="EMBL" id="LNUW01000015">
    <property type="protein sequence ID" value="KXG86849.1"/>
    <property type="molecule type" value="Genomic_DNA"/>
</dbReference>
<dbReference type="GO" id="GO:0005524">
    <property type="term" value="F:ATP binding"/>
    <property type="evidence" value="ECO:0007669"/>
    <property type="project" value="UniProtKB-UniRule"/>
</dbReference>
<reference evidence="8 9" key="1">
    <citation type="submission" date="2015-11" db="EMBL/GenBank/DDBJ databases">
        <title>Draft genome sequence of Agrobacterium sp. R89-1.</title>
        <authorList>
            <person name="Zahradnik J."/>
            <person name="Kyslikova E."/>
            <person name="Palyzova A."/>
            <person name="Kyslik P."/>
        </authorList>
    </citation>
    <scope>NUCLEOTIDE SEQUENCE [LARGE SCALE GENOMIC DNA]</scope>
    <source>
        <strain evidence="8 9">R89-1</strain>
    </source>
</reference>
<dbReference type="SUPFAM" id="SSF52540">
    <property type="entry name" value="P-loop containing nucleoside triphosphate hydrolases"/>
    <property type="match status" value="1"/>
</dbReference>